<evidence type="ECO:0000256" key="2">
    <source>
        <dbReference type="ARBA" id="ARBA00007937"/>
    </source>
</evidence>
<dbReference type="GO" id="GO:0006631">
    <property type="term" value="P:fatty acid metabolic process"/>
    <property type="evidence" value="ECO:0007669"/>
    <property type="project" value="TreeGrafter"/>
</dbReference>
<reference evidence="8 9" key="1">
    <citation type="submission" date="2019-04" db="EMBL/GenBank/DDBJ databases">
        <authorList>
            <consortium name="Wellcome Sanger Institute Data Sharing"/>
        </authorList>
    </citation>
    <scope>NUCLEOTIDE SEQUENCE [LARGE SCALE GENOMIC DNA]</scope>
</reference>
<proteinExistence type="inferred from homology"/>
<dbReference type="Pfam" id="PF19277">
    <property type="entry name" value="GPAT_C"/>
    <property type="match status" value="1"/>
</dbReference>
<dbReference type="GO" id="GO:0031966">
    <property type="term" value="C:mitochondrial membrane"/>
    <property type="evidence" value="ECO:0007669"/>
    <property type="project" value="TreeGrafter"/>
</dbReference>
<evidence type="ECO:0000259" key="7">
    <source>
        <dbReference type="SMART" id="SM00563"/>
    </source>
</evidence>
<dbReference type="GO" id="GO:0019432">
    <property type="term" value="P:triglyceride biosynthetic process"/>
    <property type="evidence" value="ECO:0007669"/>
    <property type="project" value="TreeGrafter"/>
</dbReference>
<evidence type="ECO:0000256" key="3">
    <source>
        <dbReference type="ARBA" id="ARBA00022679"/>
    </source>
</evidence>
<dbReference type="GO" id="GO:0005778">
    <property type="term" value="C:peroxisomal membrane"/>
    <property type="evidence" value="ECO:0007669"/>
    <property type="project" value="TreeGrafter"/>
</dbReference>
<comment type="subcellular location">
    <subcellularLocation>
        <location evidence="1">Membrane</location>
    </subcellularLocation>
</comment>
<dbReference type="OrthoDB" id="10255570at2759"/>
<keyword evidence="5" id="KW-0012">Acyltransferase</keyword>
<comment type="pathway">
    <text evidence="6">Phospholipid metabolism.</text>
</comment>
<dbReference type="InterPro" id="IPR022284">
    <property type="entry name" value="GPAT/DHAPAT"/>
</dbReference>
<dbReference type="CDD" id="cd07993">
    <property type="entry name" value="LPLAT_DHAPAT-like"/>
    <property type="match status" value="1"/>
</dbReference>
<keyword evidence="9" id="KW-1185">Reference proteome</keyword>
<dbReference type="InterPro" id="IPR002123">
    <property type="entry name" value="Plipid/glycerol_acylTrfase"/>
</dbReference>
<dbReference type="GeneTree" id="ENSGT00520000055570"/>
<dbReference type="GO" id="GO:0004366">
    <property type="term" value="F:glycerol-3-phosphate O-acyltransferase activity"/>
    <property type="evidence" value="ECO:0007669"/>
    <property type="project" value="TreeGrafter"/>
</dbReference>
<dbReference type="AlphaFoldDB" id="A0A8C9TI58"/>
<accession>A0A8C9TI58</accession>
<dbReference type="Proteomes" id="UP000694397">
    <property type="component" value="Chromosome 1"/>
</dbReference>
<dbReference type="GO" id="GO:0016287">
    <property type="term" value="F:glycerone-phosphate O-acyltransferase activity"/>
    <property type="evidence" value="ECO:0007669"/>
    <property type="project" value="TreeGrafter"/>
</dbReference>
<dbReference type="PANTHER" id="PTHR12563">
    <property type="entry name" value="GLYCEROL-3-PHOSPHATE ACYLTRANSFERASE"/>
    <property type="match status" value="1"/>
</dbReference>
<dbReference type="GO" id="GO:0008611">
    <property type="term" value="P:ether lipid biosynthetic process"/>
    <property type="evidence" value="ECO:0007669"/>
    <property type="project" value="TreeGrafter"/>
</dbReference>
<keyword evidence="4" id="KW-0472">Membrane</keyword>
<evidence type="ECO:0000313" key="8">
    <source>
        <dbReference type="Ensembl" id="ENSSFOP00015051265.1"/>
    </source>
</evidence>
<dbReference type="SMART" id="SM00563">
    <property type="entry name" value="PlsC"/>
    <property type="match status" value="1"/>
</dbReference>
<evidence type="ECO:0000313" key="9">
    <source>
        <dbReference type="Proteomes" id="UP000694397"/>
    </source>
</evidence>
<reference evidence="8" key="2">
    <citation type="submission" date="2025-08" db="UniProtKB">
        <authorList>
            <consortium name="Ensembl"/>
        </authorList>
    </citation>
    <scope>IDENTIFICATION</scope>
</reference>
<evidence type="ECO:0000256" key="4">
    <source>
        <dbReference type="ARBA" id="ARBA00023136"/>
    </source>
</evidence>
<dbReference type="PANTHER" id="PTHR12563:SF22">
    <property type="entry name" value="DIHYDROXYACETONE PHOSPHATE ACYLTRANSFERASE ISOFORM X1"/>
    <property type="match status" value="1"/>
</dbReference>
<reference evidence="8" key="3">
    <citation type="submission" date="2025-09" db="UniProtKB">
        <authorList>
            <consortium name="Ensembl"/>
        </authorList>
    </citation>
    <scope>IDENTIFICATION</scope>
</reference>
<dbReference type="InterPro" id="IPR045520">
    <property type="entry name" value="GPAT/DHAPAT_C"/>
</dbReference>
<evidence type="ECO:0000256" key="6">
    <source>
        <dbReference type="ARBA" id="ARBA00025707"/>
    </source>
</evidence>
<dbReference type="Pfam" id="PF01553">
    <property type="entry name" value="Acyltransferase"/>
    <property type="match status" value="1"/>
</dbReference>
<keyword evidence="3" id="KW-0808">Transferase</keyword>
<protein>
    <submittedName>
        <fullName evidence="8">Glyceronephosphate O-acyltransferase</fullName>
    </submittedName>
</protein>
<dbReference type="SUPFAM" id="SSF69593">
    <property type="entry name" value="Glycerol-3-phosphate (1)-acyltransferase"/>
    <property type="match status" value="1"/>
</dbReference>
<gene>
    <name evidence="8" type="primary">GNPAT</name>
    <name evidence="8" type="synonym">gnpat2</name>
</gene>
<dbReference type="GO" id="GO:0008654">
    <property type="term" value="P:phospholipid biosynthetic process"/>
    <property type="evidence" value="ECO:0007669"/>
    <property type="project" value="TreeGrafter"/>
</dbReference>
<dbReference type="Ensembl" id="ENSSFOT00015067387.1">
    <property type="protein sequence ID" value="ENSSFOP00015051265.1"/>
    <property type="gene ID" value="ENSSFOG00015000601.2"/>
</dbReference>
<dbReference type="InterPro" id="IPR041728">
    <property type="entry name" value="GPAT/DHAPAT_LPLAT"/>
</dbReference>
<sequence>MELSARFGTCARRVAGGVSGAARDHCTVSRPLDRLATGGCERAVCVQYSVHCRVYVYLCGQCEQDRRSSPLTMDALTQYSGPQREENFRDILEERRKSSDLRHAVRTFNPSPYRGVPPSSVSVLNRTVLESQYLRYVMMQMAKESKEPLDVIREEAAEILEEMSHNLQLGYIRFLSFILSKVFKRLFRRIVVNENGLQRLQQAIQETPVILMPNHRSYVDFLVISYILFTYDIPIPVIAAGIPLMGMTLVGEILRRSGAFFIRRAIGTNKLYWAVLSEYMKTLVRTGFAPIEFYVEGLRSRTLKSLPPKLGMMHMVLEPFFKGEVYDISLMPITVSYDRVVEESLLAYELLGVPKPKESTMGLVKARKIMDEDYGTMHVVFGHPVSVRNLAKGKVNRRQFNLVPRDLPMRPSEDIQAFVNTTAHLVLHLLEENMVLSPWSLMATILMQNLEGMELNVLTQQTLWLKGLVTSFGAHLDWPAQVPISEVVSSSISLHHSVVRSDAGRVVLVEEQAPVGEGPEEAVFRRAVTVLMCASYRNQAIHVLAQPAMLAVALHIAATSARENIFRMFRFLQDLFYSEFIFIPDREGQDFEDACSLLKNYGAVQIINQDITVTKNGEATISFLRAILEPFIDAYQVAFRHLCGDTANSFTEKQFLSSIRSSALSLLLSGELKSYDVFSSDTQKNVLASLIRLGAMTRSKRAEQSYFSTNKAAIEGVADVLGKTLLHSLKYPEVNQVIAV</sequence>
<comment type="similarity">
    <text evidence="2">Belongs to the GPAT/DAPAT family.</text>
</comment>
<name>A0A8C9TI58_SCLFO</name>
<organism evidence="8 9">
    <name type="scientific">Scleropages formosus</name>
    <name type="common">Asian bonytongue</name>
    <name type="synonym">Osteoglossum formosum</name>
    <dbReference type="NCBI Taxonomy" id="113540"/>
    <lineage>
        <taxon>Eukaryota</taxon>
        <taxon>Metazoa</taxon>
        <taxon>Chordata</taxon>
        <taxon>Craniata</taxon>
        <taxon>Vertebrata</taxon>
        <taxon>Euteleostomi</taxon>
        <taxon>Actinopterygii</taxon>
        <taxon>Neopterygii</taxon>
        <taxon>Teleostei</taxon>
        <taxon>Osteoglossocephala</taxon>
        <taxon>Osteoglossomorpha</taxon>
        <taxon>Osteoglossiformes</taxon>
        <taxon>Osteoglossidae</taxon>
        <taxon>Scleropages</taxon>
    </lineage>
</organism>
<evidence type="ECO:0000256" key="1">
    <source>
        <dbReference type="ARBA" id="ARBA00004370"/>
    </source>
</evidence>
<evidence type="ECO:0000256" key="5">
    <source>
        <dbReference type="ARBA" id="ARBA00023315"/>
    </source>
</evidence>
<feature type="domain" description="Phospholipid/glycerol acyltransferase" evidence="7">
    <location>
        <begin position="209"/>
        <end position="338"/>
    </location>
</feature>